<feature type="region of interest" description="Disordered" evidence="1">
    <location>
        <begin position="1"/>
        <end position="41"/>
    </location>
</feature>
<dbReference type="Proteomes" id="UP000272942">
    <property type="component" value="Unassembled WGS sequence"/>
</dbReference>
<feature type="region of interest" description="Disordered" evidence="1">
    <location>
        <begin position="75"/>
        <end position="96"/>
    </location>
</feature>
<sequence>MRLISKRQNSTSQLDSTASTSTASVVNHEPIGCPKTPRFSKDSAACCAYPIAISSTAEKHPEAGTEFAIATSPNAIQVTSPGTPPDRFSPSWVNTA</sequence>
<dbReference type="EMBL" id="UZAN01076381">
    <property type="protein sequence ID" value="VDP95963.1"/>
    <property type="molecule type" value="Genomic_DNA"/>
</dbReference>
<organism evidence="2 3">
    <name type="scientific">Echinostoma caproni</name>
    <dbReference type="NCBI Taxonomy" id="27848"/>
    <lineage>
        <taxon>Eukaryota</taxon>
        <taxon>Metazoa</taxon>
        <taxon>Spiralia</taxon>
        <taxon>Lophotrochozoa</taxon>
        <taxon>Platyhelminthes</taxon>
        <taxon>Trematoda</taxon>
        <taxon>Digenea</taxon>
        <taxon>Plagiorchiida</taxon>
        <taxon>Echinostomata</taxon>
        <taxon>Echinostomatoidea</taxon>
        <taxon>Echinostomatidae</taxon>
        <taxon>Echinostoma</taxon>
    </lineage>
</organism>
<reference evidence="2 3" key="1">
    <citation type="submission" date="2018-11" db="EMBL/GenBank/DDBJ databases">
        <authorList>
            <consortium name="Pathogen Informatics"/>
        </authorList>
    </citation>
    <scope>NUCLEOTIDE SEQUENCE [LARGE SCALE GENOMIC DNA]</scope>
    <source>
        <strain evidence="2 3">Egypt</strain>
    </source>
</reference>
<feature type="compositionally biased region" description="Low complexity" evidence="1">
    <location>
        <begin position="10"/>
        <end position="24"/>
    </location>
</feature>
<name>A0A3P8LC87_9TREM</name>
<gene>
    <name evidence="2" type="ORF">ECPE_LOCUS18262</name>
</gene>
<evidence type="ECO:0000313" key="2">
    <source>
        <dbReference type="EMBL" id="VDP95963.1"/>
    </source>
</evidence>
<keyword evidence="3" id="KW-1185">Reference proteome</keyword>
<dbReference type="AlphaFoldDB" id="A0A3P8LC87"/>
<evidence type="ECO:0000313" key="3">
    <source>
        <dbReference type="Proteomes" id="UP000272942"/>
    </source>
</evidence>
<protein>
    <submittedName>
        <fullName evidence="2">Uncharacterized protein</fullName>
    </submittedName>
</protein>
<accession>A0A3P8LC87</accession>
<evidence type="ECO:0000256" key="1">
    <source>
        <dbReference type="SAM" id="MobiDB-lite"/>
    </source>
</evidence>
<proteinExistence type="predicted"/>